<evidence type="ECO:0000256" key="1">
    <source>
        <dbReference type="SAM" id="Phobius"/>
    </source>
</evidence>
<keyword evidence="1" id="KW-1133">Transmembrane helix</keyword>
<keyword evidence="2" id="KW-1185">Reference proteome</keyword>
<dbReference type="AlphaFoldDB" id="A0A915DJV5"/>
<accession>A0A915DJV5</accession>
<sequence>MIPVNNCMPSANENPNLRSRESSILSQVSASKRQVNEAVVHRRANQTVKNQRVPRNKEREMPPKYLSQYRRLKLWKLLVLPTYPKVVAECVNLCGGYFQVLIVSCVYRRKRIFKLENESDGSAVFKRGVKGSLAVPTSTGLEIAVHVGASILILRMVPRKQKNELLLIGGCMLILLWFVFDSGASVILLRLRTEKPKLWQTQMDTRQLWQ</sequence>
<reference evidence="3" key="1">
    <citation type="submission" date="2022-11" db="UniProtKB">
        <authorList>
            <consortium name="WormBaseParasite"/>
        </authorList>
    </citation>
    <scope>IDENTIFICATION</scope>
</reference>
<organism evidence="2 3">
    <name type="scientific">Ditylenchus dipsaci</name>
    <dbReference type="NCBI Taxonomy" id="166011"/>
    <lineage>
        <taxon>Eukaryota</taxon>
        <taxon>Metazoa</taxon>
        <taxon>Ecdysozoa</taxon>
        <taxon>Nematoda</taxon>
        <taxon>Chromadorea</taxon>
        <taxon>Rhabditida</taxon>
        <taxon>Tylenchina</taxon>
        <taxon>Tylenchomorpha</taxon>
        <taxon>Sphaerularioidea</taxon>
        <taxon>Anguinidae</taxon>
        <taxon>Anguininae</taxon>
        <taxon>Ditylenchus</taxon>
    </lineage>
</organism>
<keyword evidence="1" id="KW-0812">Transmembrane</keyword>
<evidence type="ECO:0000313" key="3">
    <source>
        <dbReference type="WBParaSite" id="jg20808.2"/>
    </source>
</evidence>
<feature type="transmembrane region" description="Helical" evidence="1">
    <location>
        <begin position="165"/>
        <end position="189"/>
    </location>
</feature>
<name>A0A915DJV5_9BILA</name>
<protein>
    <submittedName>
        <fullName evidence="3">Transmembrane protein</fullName>
    </submittedName>
</protein>
<dbReference type="WBParaSite" id="jg20808.2">
    <property type="protein sequence ID" value="jg20808.2"/>
    <property type="gene ID" value="jg20808"/>
</dbReference>
<evidence type="ECO:0000313" key="2">
    <source>
        <dbReference type="Proteomes" id="UP000887574"/>
    </source>
</evidence>
<proteinExistence type="predicted"/>
<keyword evidence="1" id="KW-0472">Membrane</keyword>
<dbReference type="Proteomes" id="UP000887574">
    <property type="component" value="Unplaced"/>
</dbReference>